<gene>
    <name evidence="2" type="ORF">J2X31_003648</name>
</gene>
<comment type="caution">
    <text evidence="2">The sequence shown here is derived from an EMBL/GenBank/DDBJ whole genome shotgun (WGS) entry which is preliminary data.</text>
</comment>
<keyword evidence="3" id="KW-1185">Reference proteome</keyword>
<evidence type="ECO:0000256" key="1">
    <source>
        <dbReference type="SAM" id="MobiDB-lite"/>
    </source>
</evidence>
<organism evidence="2 3">
    <name type="scientific">Flavobacterium arsenatis</name>
    <dbReference type="NCBI Taxonomy" id="1484332"/>
    <lineage>
        <taxon>Bacteria</taxon>
        <taxon>Pseudomonadati</taxon>
        <taxon>Bacteroidota</taxon>
        <taxon>Flavobacteriia</taxon>
        <taxon>Flavobacteriales</taxon>
        <taxon>Flavobacteriaceae</taxon>
        <taxon>Flavobacterium</taxon>
    </lineage>
</organism>
<dbReference type="PROSITE" id="PS51257">
    <property type="entry name" value="PROKAR_LIPOPROTEIN"/>
    <property type="match status" value="1"/>
</dbReference>
<dbReference type="PROSITE" id="PS00018">
    <property type="entry name" value="EF_HAND_1"/>
    <property type="match status" value="1"/>
</dbReference>
<dbReference type="InterPro" id="IPR018247">
    <property type="entry name" value="EF_Hand_1_Ca_BS"/>
</dbReference>
<reference evidence="2 3" key="1">
    <citation type="submission" date="2023-07" db="EMBL/GenBank/DDBJ databases">
        <title>Sorghum-associated microbial communities from plants grown in Nebraska, USA.</title>
        <authorList>
            <person name="Schachtman D."/>
        </authorList>
    </citation>
    <scope>NUCLEOTIDE SEQUENCE [LARGE SCALE GENOMIC DNA]</scope>
    <source>
        <strain evidence="2 3">3773</strain>
    </source>
</reference>
<proteinExistence type="predicted"/>
<dbReference type="RefSeq" id="WP_310028863.1">
    <property type="nucleotide sequence ID" value="NZ_JAVDVI010000025.1"/>
</dbReference>
<evidence type="ECO:0000313" key="3">
    <source>
        <dbReference type="Proteomes" id="UP001255185"/>
    </source>
</evidence>
<name>A0ABU1TUR9_9FLAO</name>
<dbReference type="SUPFAM" id="SSF82171">
    <property type="entry name" value="DPP6 N-terminal domain-like"/>
    <property type="match status" value="1"/>
</dbReference>
<dbReference type="Proteomes" id="UP001255185">
    <property type="component" value="Unassembled WGS sequence"/>
</dbReference>
<accession>A0ABU1TUR9</accession>
<feature type="compositionally biased region" description="Polar residues" evidence="1">
    <location>
        <begin position="33"/>
        <end position="49"/>
    </location>
</feature>
<feature type="region of interest" description="Disordered" evidence="1">
    <location>
        <begin position="23"/>
        <end position="52"/>
    </location>
</feature>
<evidence type="ECO:0008006" key="4">
    <source>
        <dbReference type="Google" id="ProtNLM"/>
    </source>
</evidence>
<evidence type="ECO:0000313" key="2">
    <source>
        <dbReference type="EMBL" id="MDR6969615.1"/>
    </source>
</evidence>
<sequence length="269" mass="31017">MKHLPTILMLTLACIMASCSDEKDGKHEKGFQVSATSEGSENDQVNGINPDSLKIKTQPGGVLMTGIPNVRLTTVFKVNVNKKDKTTFTGSNDFHYRYEEYAENGEVKKDRANNWNSNLMPGLSAVYGYNMVNISHYDIKENKQKNFFKKPVLVRTLYFPTFSKDTLNYKPVQRNYFIVSVYNDDTNKDGFINLKDLRRLYLFDINGENQKALVPENYSVFKSEYDSDNDFMYVFAKPDTNKNGKQDESEPIHIFWIDLKDPNKTGRLY</sequence>
<protein>
    <recommendedName>
        <fullName evidence="4">EF-hand domain-containing protein</fullName>
    </recommendedName>
</protein>
<dbReference type="EMBL" id="JAVDVI010000025">
    <property type="protein sequence ID" value="MDR6969615.1"/>
    <property type="molecule type" value="Genomic_DNA"/>
</dbReference>